<dbReference type="Proteomes" id="UP000542742">
    <property type="component" value="Unassembled WGS sequence"/>
</dbReference>
<evidence type="ECO:0000256" key="1">
    <source>
        <dbReference type="ARBA" id="ARBA00004613"/>
    </source>
</evidence>
<dbReference type="InterPro" id="IPR050557">
    <property type="entry name" value="RTX_toxin/Mannuronan_C5-epim"/>
</dbReference>
<feature type="compositionally biased region" description="Gly residues" evidence="3">
    <location>
        <begin position="212"/>
        <end position="223"/>
    </location>
</feature>
<dbReference type="PANTHER" id="PTHR38340:SF1">
    <property type="entry name" value="S-LAYER PROTEIN"/>
    <property type="match status" value="1"/>
</dbReference>
<evidence type="ECO:0000256" key="2">
    <source>
        <dbReference type="ARBA" id="ARBA00022525"/>
    </source>
</evidence>
<comment type="subcellular location">
    <subcellularLocation>
        <location evidence="1">Secreted</location>
    </subcellularLocation>
</comment>
<dbReference type="SUPFAM" id="SSF51120">
    <property type="entry name" value="beta-Roll"/>
    <property type="match status" value="3"/>
</dbReference>
<dbReference type="InterPro" id="IPR011049">
    <property type="entry name" value="Serralysin-like_metalloprot_C"/>
</dbReference>
<proteinExistence type="predicted"/>
<dbReference type="InterPro" id="IPR001343">
    <property type="entry name" value="Hemolysn_Ca-bd"/>
</dbReference>
<evidence type="ECO:0000313" key="5">
    <source>
        <dbReference type="Proteomes" id="UP000542742"/>
    </source>
</evidence>
<protein>
    <submittedName>
        <fullName evidence="4">Ca2+-binding RTX toxin-like protein</fullName>
    </submittedName>
</protein>
<feature type="region of interest" description="Disordered" evidence="3">
    <location>
        <begin position="139"/>
        <end position="225"/>
    </location>
</feature>
<dbReference type="GO" id="GO:0005509">
    <property type="term" value="F:calcium ion binding"/>
    <property type="evidence" value="ECO:0007669"/>
    <property type="project" value="InterPro"/>
</dbReference>
<comment type="caution">
    <text evidence="4">The sequence shown here is derived from an EMBL/GenBank/DDBJ whole genome shotgun (WGS) entry which is preliminary data.</text>
</comment>
<feature type="compositionally biased region" description="Gly residues" evidence="3">
    <location>
        <begin position="158"/>
        <end position="179"/>
    </location>
</feature>
<dbReference type="InterPro" id="IPR018511">
    <property type="entry name" value="Hemolysin-typ_Ca-bd_CS"/>
</dbReference>
<dbReference type="RefSeq" id="WP_239093262.1">
    <property type="nucleotide sequence ID" value="NZ_BOMC01000063.1"/>
</dbReference>
<dbReference type="Pfam" id="PF00353">
    <property type="entry name" value="HemolysinCabind"/>
    <property type="match status" value="5"/>
</dbReference>
<dbReference type="GO" id="GO:0005576">
    <property type="term" value="C:extracellular region"/>
    <property type="evidence" value="ECO:0007669"/>
    <property type="project" value="UniProtKB-SubCell"/>
</dbReference>
<evidence type="ECO:0000256" key="3">
    <source>
        <dbReference type="SAM" id="MobiDB-lite"/>
    </source>
</evidence>
<gene>
    <name evidence="4" type="ORF">BKA14_002935</name>
</gene>
<dbReference type="EMBL" id="JACHMF010000001">
    <property type="protein sequence ID" value="MBB4692787.1"/>
    <property type="molecule type" value="Genomic_DNA"/>
</dbReference>
<organism evidence="4 5">
    <name type="scientific">Paractinoplanes abujensis</name>
    <dbReference type="NCBI Taxonomy" id="882441"/>
    <lineage>
        <taxon>Bacteria</taxon>
        <taxon>Bacillati</taxon>
        <taxon>Actinomycetota</taxon>
        <taxon>Actinomycetes</taxon>
        <taxon>Micromonosporales</taxon>
        <taxon>Micromonosporaceae</taxon>
        <taxon>Paractinoplanes</taxon>
    </lineage>
</organism>
<evidence type="ECO:0000313" key="4">
    <source>
        <dbReference type="EMBL" id="MBB4692787.1"/>
    </source>
</evidence>
<keyword evidence="5" id="KW-1185">Reference proteome</keyword>
<dbReference type="Gene3D" id="2.150.10.10">
    <property type="entry name" value="Serralysin-like metalloprotease, C-terminal"/>
    <property type="match status" value="3"/>
</dbReference>
<dbReference type="PROSITE" id="PS00330">
    <property type="entry name" value="HEMOLYSIN_CALCIUM"/>
    <property type="match status" value="1"/>
</dbReference>
<dbReference type="AlphaFoldDB" id="A0A7W7CQC8"/>
<keyword evidence="2" id="KW-0964">Secreted</keyword>
<sequence>MRKAWFAGAGVAVLAAVGVGVVVLPADAATVPGIASIAGTLVQYKAAEMQAAKTSNNVVVTRSGRTVTVDDVVAIKAGTGCVLVSGDKTKARCTTKAAPTRVAIYTYEGNDTIVNKSDLSMTAYGGYGSDRITGGPKADILEGDPITGGPAGNDAVWGLGGNDRLQGGGGNDALSGGDGNDAIFGEHGVGGEPGTGADRLYGGNGNDSLRGGPAGDHLYGGPGNDSLYGERGRDLLDAGSGDDWLSGEFVAAEIDRDVMRGGPGRDHVDYSSHVKAVTVDLDGVADDGQAGERDLVGADVETLEGGRGNDVLTGNAAANVISGGEGNDVIRGGAGRDDLSGDQGRDKLYGEAGDDLLRGWDIFDKATTDVVDGGANTTADGDECGHDPGDTLVGCERLLS</sequence>
<reference evidence="4 5" key="1">
    <citation type="submission" date="2020-08" db="EMBL/GenBank/DDBJ databases">
        <title>Sequencing the genomes of 1000 actinobacteria strains.</title>
        <authorList>
            <person name="Klenk H.-P."/>
        </authorList>
    </citation>
    <scope>NUCLEOTIDE SEQUENCE [LARGE SCALE GENOMIC DNA]</scope>
    <source>
        <strain evidence="4 5">DSM 45518</strain>
    </source>
</reference>
<dbReference type="PRINTS" id="PR00313">
    <property type="entry name" value="CABNDNGRPT"/>
</dbReference>
<dbReference type="PANTHER" id="PTHR38340">
    <property type="entry name" value="S-LAYER PROTEIN"/>
    <property type="match status" value="1"/>
</dbReference>
<accession>A0A7W7CQC8</accession>
<name>A0A7W7CQC8_9ACTN</name>